<dbReference type="RefSeq" id="WP_223075280.1">
    <property type="nucleotide sequence ID" value="NZ_JADMNK010000010.1"/>
</dbReference>
<proteinExistence type="predicted"/>
<evidence type="ECO:0000313" key="1">
    <source>
        <dbReference type="EMBL" id="MBZ0059607.1"/>
    </source>
</evidence>
<name>A0ABS7RZ73_9ENTR</name>
<organism evidence="1 2">
    <name type="scientific">Leclercia barmai</name>
    <dbReference type="NCBI Taxonomy" id="2785629"/>
    <lineage>
        <taxon>Bacteria</taxon>
        <taxon>Pseudomonadati</taxon>
        <taxon>Pseudomonadota</taxon>
        <taxon>Gammaproteobacteria</taxon>
        <taxon>Enterobacterales</taxon>
        <taxon>Enterobacteriaceae</taxon>
        <taxon>Leclercia</taxon>
    </lineage>
</organism>
<keyword evidence="2" id="KW-1185">Reference proteome</keyword>
<protein>
    <submittedName>
        <fullName evidence="1">Uncharacterized protein</fullName>
    </submittedName>
</protein>
<comment type="caution">
    <text evidence="1">The sequence shown here is derived from an EMBL/GenBank/DDBJ whole genome shotgun (WGS) entry which is preliminary data.</text>
</comment>
<reference evidence="1 2" key="1">
    <citation type="submission" date="2020-11" db="EMBL/GenBank/DDBJ databases">
        <title>Draft Genome of Enterobacter sp. strain EMC7.</title>
        <authorList>
            <person name="Barman P."/>
            <person name="Sinha S."/>
            <person name="Sen S."/>
            <person name="Chakraborty R."/>
        </authorList>
    </citation>
    <scope>NUCLEOTIDE SEQUENCE [LARGE SCALE GENOMIC DNA]</scope>
    <source>
        <strain evidence="1 2">EMC7</strain>
    </source>
</reference>
<evidence type="ECO:0000313" key="2">
    <source>
        <dbReference type="Proteomes" id="UP000706580"/>
    </source>
</evidence>
<accession>A0ABS7RZ73</accession>
<gene>
    <name evidence="1" type="ORF">ITX56_17720</name>
</gene>
<dbReference type="EMBL" id="JADMNK010000010">
    <property type="protein sequence ID" value="MBZ0059607.1"/>
    <property type="molecule type" value="Genomic_DNA"/>
</dbReference>
<sequence>MPVKDYIAIHYGGNQSLFAKAQGTNPQAVTRWIKENFIVVRDVVYSPRRPLKSPEVRGM</sequence>
<dbReference type="Proteomes" id="UP000706580">
    <property type="component" value="Unassembled WGS sequence"/>
</dbReference>